<name>A0A8J6B9Z1_9EUKA</name>
<keyword evidence="2" id="KW-1185">Reference proteome</keyword>
<dbReference type="Gene3D" id="3.40.50.300">
    <property type="entry name" value="P-loop containing nucleotide triphosphate hydrolases"/>
    <property type="match status" value="1"/>
</dbReference>
<accession>A0A8J6B9Z1</accession>
<dbReference type="SUPFAM" id="SSF52540">
    <property type="entry name" value="P-loop containing nucleoside triphosphate hydrolases"/>
    <property type="match status" value="1"/>
</dbReference>
<dbReference type="EMBL" id="JAHDYR010000006">
    <property type="protein sequence ID" value="KAG9396329.1"/>
    <property type="molecule type" value="Genomic_DNA"/>
</dbReference>
<dbReference type="InterPro" id="IPR027417">
    <property type="entry name" value="P-loop_NTPase"/>
</dbReference>
<protein>
    <submittedName>
        <fullName evidence="1">Uncharacterized protein</fullName>
    </submittedName>
</protein>
<sequence>MEELPAEQIINIRHSNDGNRAFFTATGRWRLSRILHDSNLVTAFIGACGTRKSLTANKTMGTAFPTNPKGLTPITNKTLGIHHQRVNGIDVLDTQGSNAADPNALDADHQIALLALALADLIVYNKYANNNPTNYGEDLLKELFKLLRRFSCPTDTRVKTRILVVMHDVSEVETTEEEYKELYDRFNALWEGDDEPKSGLYDWFDVIFWGLNPLTGDDENDYKWLKPHIGTPDGEGYHLTRDQQKAHAMYAWVDPQKLLHRINRYDTRYVIDWPALEAVKHTCILWFKQKLEHPKSTVQADRCEGLIEEVLKDQFDVVTDCFSQTARQDVRDSLIDALKSIADDLCDTLDELGLTLIQRLNKESRKLSATSESIDRFLASLGVTRDVVKKHIVDPPPLVRLAYWYPHRVPFHGDPEKANPDFDFQTVVIKAHLRVPDLKNTKGGLTEANKLIHTLPRSATTPATAGATRASGTGEEDTDAMAKAVKAETDAMLCSLVNKRIMRSYPTNDFDPAEHAPIRRMLDEVRALSEWFWQTLSYPLRKGLMIVMRKFAARFSPTVRLLLSAAVNKLEWRKSAPVYNKTI</sequence>
<evidence type="ECO:0000313" key="2">
    <source>
        <dbReference type="Proteomes" id="UP000717585"/>
    </source>
</evidence>
<comment type="caution">
    <text evidence="1">The sequence shown here is derived from an EMBL/GenBank/DDBJ whole genome shotgun (WGS) entry which is preliminary data.</text>
</comment>
<organism evidence="1 2">
    <name type="scientific">Carpediemonas membranifera</name>
    <dbReference type="NCBI Taxonomy" id="201153"/>
    <lineage>
        <taxon>Eukaryota</taxon>
        <taxon>Metamonada</taxon>
        <taxon>Carpediemonas-like organisms</taxon>
        <taxon>Carpediemonas</taxon>
    </lineage>
</organism>
<evidence type="ECO:0000313" key="1">
    <source>
        <dbReference type="EMBL" id="KAG9396329.1"/>
    </source>
</evidence>
<dbReference type="AlphaFoldDB" id="A0A8J6B9Z1"/>
<reference evidence="1" key="1">
    <citation type="submission" date="2021-05" db="EMBL/GenBank/DDBJ databases">
        <title>A free-living protist that lacks canonical eukaryotic 1 DNA replication and segregation systems.</title>
        <authorList>
            <person name="Salas-Leiva D.E."/>
            <person name="Tromer E.C."/>
            <person name="Curtis B.A."/>
            <person name="Jerlstrom-Hultqvist J."/>
            <person name="Kolisko M."/>
            <person name="Yi Z."/>
            <person name="Salas-Leiva J.S."/>
            <person name="Gallot-Lavallee L."/>
            <person name="Kops G.J.P.L."/>
            <person name="Archibald J.M."/>
            <person name="Simpson A.G.B."/>
            <person name="Roger A.J."/>
        </authorList>
    </citation>
    <scope>NUCLEOTIDE SEQUENCE</scope>
    <source>
        <strain evidence="1">BICM</strain>
    </source>
</reference>
<dbReference type="Proteomes" id="UP000717585">
    <property type="component" value="Unassembled WGS sequence"/>
</dbReference>
<gene>
    <name evidence="1" type="ORF">J8273_2060</name>
</gene>
<proteinExistence type="predicted"/>